<protein>
    <submittedName>
        <fullName evidence="1">Uncharacterized protein</fullName>
    </submittedName>
</protein>
<reference evidence="1" key="2">
    <citation type="journal article" date="2021" name="Genome Biol. Evol.">
        <title>Developing a high-quality reference genome for a parasitic bivalve with doubly uniparental inheritance (Bivalvia: Unionida).</title>
        <authorList>
            <person name="Smith C.H."/>
        </authorList>
    </citation>
    <scope>NUCLEOTIDE SEQUENCE</scope>
    <source>
        <strain evidence="1">CHS0354</strain>
        <tissue evidence="1">Mantle</tissue>
    </source>
</reference>
<dbReference type="EMBL" id="JAEAOA010001440">
    <property type="protein sequence ID" value="KAK3576702.1"/>
    <property type="molecule type" value="Genomic_DNA"/>
</dbReference>
<organism evidence="1 2">
    <name type="scientific">Potamilus streckersoni</name>
    <dbReference type="NCBI Taxonomy" id="2493646"/>
    <lineage>
        <taxon>Eukaryota</taxon>
        <taxon>Metazoa</taxon>
        <taxon>Spiralia</taxon>
        <taxon>Lophotrochozoa</taxon>
        <taxon>Mollusca</taxon>
        <taxon>Bivalvia</taxon>
        <taxon>Autobranchia</taxon>
        <taxon>Heteroconchia</taxon>
        <taxon>Palaeoheterodonta</taxon>
        <taxon>Unionida</taxon>
        <taxon>Unionoidea</taxon>
        <taxon>Unionidae</taxon>
        <taxon>Ambleminae</taxon>
        <taxon>Lampsilini</taxon>
        <taxon>Potamilus</taxon>
    </lineage>
</organism>
<evidence type="ECO:0000313" key="2">
    <source>
        <dbReference type="Proteomes" id="UP001195483"/>
    </source>
</evidence>
<comment type="caution">
    <text evidence="1">The sequence shown here is derived from an EMBL/GenBank/DDBJ whole genome shotgun (WGS) entry which is preliminary data.</text>
</comment>
<accession>A0AAE0RNF9</accession>
<reference evidence="1" key="3">
    <citation type="submission" date="2023-05" db="EMBL/GenBank/DDBJ databases">
        <authorList>
            <person name="Smith C.H."/>
        </authorList>
    </citation>
    <scope>NUCLEOTIDE SEQUENCE</scope>
    <source>
        <strain evidence="1">CHS0354</strain>
        <tissue evidence="1">Mantle</tissue>
    </source>
</reference>
<name>A0AAE0RNF9_9BIVA</name>
<dbReference type="Proteomes" id="UP001195483">
    <property type="component" value="Unassembled WGS sequence"/>
</dbReference>
<reference evidence="1" key="1">
    <citation type="journal article" date="2021" name="Genome Biol. Evol.">
        <title>A High-Quality Reference Genome for a Parasitic Bivalve with Doubly Uniparental Inheritance (Bivalvia: Unionida).</title>
        <authorList>
            <person name="Smith C.H."/>
        </authorList>
    </citation>
    <scope>NUCLEOTIDE SEQUENCE</scope>
    <source>
        <strain evidence="1">CHS0354</strain>
    </source>
</reference>
<sequence>MLKLITCLQGPISESLKPQKYKSKCLSDAVSQLIISSPILFLFGSAHSKIPRADLVKESRPTKVETHLLDEIPSLDYNEKKHKLFGAICTIRIIETQKGKETLLKLKSCIGVENILFFVDAKYEPDKDLVVNNLEILRSLLKQKMNVIYQSEMDLSTAISNHLEQKFINAFHLLNEYLIEATKKTRHPCGCIFGHEDAKDRLATAIIGFLRTPLTILDLLLTIEPTSSEKFVEIDKVIKIAIVRVTKTILTREIVSICELKGFGVTEYLRRNKVRRRMHETFGNNERYPKSRT</sequence>
<keyword evidence="2" id="KW-1185">Reference proteome</keyword>
<evidence type="ECO:0000313" key="1">
    <source>
        <dbReference type="EMBL" id="KAK3576702.1"/>
    </source>
</evidence>
<dbReference type="AlphaFoldDB" id="A0AAE0RNF9"/>
<gene>
    <name evidence="1" type="ORF">CHS0354_024315</name>
</gene>
<proteinExistence type="predicted"/>